<proteinExistence type="predicted"/>
<gene>
    <name evidence="1" type="ORF">IEQ34_001373</name>
</gene>
<name>A0AAV7H6N6_DENCH</name>
<evidence type="ECO:0000313" key="2">
    <source>
        <dbReference type="Proteomes" id="UP000775213"/>
    </source>
</evidence>
<protein>
    <submittedName>
        <fullName evidence="1">Uncharacterized protein</fullName>
    </submittedName>
</protein>
<organism evidence="1 2">
    <name type="scientific">Dendrobium chrysotoxum</name>
    <name type="common">Orchid</name>
    <dbReference type="NCBI Taxonomy" id="161865"/>
    <lineage>
        <taxon>Eukaryota</taxon>
        <taxon>Viridiplantae</taxon>
        <taxon>Streptophyta</taxon>
        <taxon>Embryophyta</taxon>
        <taxon>Tracheophyta</taxon>
        <taxon>Spermatophyta</taxon>
        <taxon>Magnoliopsida</taxon>
        <taxon>Liliopsida</taxon>
        <taxon>Asparagales</taxon>
        <taxon>Orchidaceae</taxon>
        <taxon>Epidendroideae</taxon>
        <taxon>Malaxideae</taxon>
        <taxon>Dendrobiinae</taxon>
        <taxon>Dendrobium</taxon>
    </lineage>
</organism>
<sequence>MTPEWQIESEQSGSGSGEILLEGIDICEYGREMEHICFSQNLGGAGRDRRCRKQMRSRERVW</sequence>
<reference evidence="1 2" key="1">
    <citation type="journal article" date="2021" name="Hortic Res">
        <title>Chromosome-scale assembly of the Dendrobium chrysotoxum genome enhances the understanding of orchid evolution.</title>
        <authorList>
            <person name="Zhang Y."/>
            <person name="Zhang G.Q."/>
            <person name="Zhang D."/>
            <person name="Liu X.D."/>
            <person name="Xu X.Y."/>
            <person name="Sun W.H."/>
            <person name="Yu X."/>
            <person name="Zhu X."/>
            <person name="Wang Z.W."/>
            <person name="Zhao X."/>
            <person name="Zhong W.Y."/>
            <person name="Chen H."/>
            <person name="Yin W.L."/>
            <person name="Huang T."/>
            <person name="Niu S.C."/>
            <person name="Liu Z.J."/>
        </authorList>
    </citation>
    <scope>NUCLEOTIDE SEQUENCE [LARGE SCALE GENOMIC DNA]</scope>
    <source>
        <strain evidence="1">Lindl</strain>
    </source>
</reference>
<dbReference type="AlphaFoldDB" id="A0AAV7H6N6"/>
<keyword evidence="2" id="KW-1185">Reference proteome</keyword>
<accession>A0AAV7H6N6</accession>
<dbReference type="EMBL" id="JAGFBR010000002">
    <property type="protein sequence ID" value="KAH0469815.1"/>
    <property type="molecule type" value="Genomic_DNA"/>
</dbReference>
<dbReference type="Proteomes" id="UP000775213">
    <property type="component" value="Unassembled WGS sequence"/>
</dbReference>
<evidence type="ECO:0000313" key="1">
    <source>
        <dbReference type="EMBL" id="KAH0469815.1"/>
    </source>
</evidence>
<comment type="caution">
    <text evidence="1">The sequence shown here is derived from an EMBL/GenBank/DDBJ whole genome shotgun (WGS) entry which is preliminary data.</text>
</comment>